<feature type="compositionally biased region" description="Basic and acidic residues" evidence="1">
    <location>
        <begin position="123"/>
        <end position="137"/>
    </location>
</feature>
<evidence type="ECO:0000313" key="3">
    <source>
        <dbReference type="Proteomes" id="UP000001946"/>
    </source>
</evidence>
<proteinExistence type="predicted"/>
<feature type="region of interest" description="Disordered" evidence="1">
    <location>
        <begin position="115"/>
        <end position="148"/>
    </location>
</feature>
<dbReference type="STRING" id="138119.DSY2369"/>
<dbReference type="Proteomes" id="UP000001946">
    <property type="component" value="Chromosome"/>
</dbReference>
<organism evidence="2 3">
    <name type="scientific">Desulfitobacterium hafniense (strain Y51)</name>
    <dbReference type="NCBI Taxonomy" id="138119"/>
    <lineage>
        <taxon>Bacteria</taxon>
        <taxon>Bacillati</taxon>
        <taxon>Bacillota</taxon>
        <taxon>Clostridia</taxon>
        <taxon>Eubacteriales</taxon>
        <taxon>Desulfitobacteriaceae</taxon>
        <taxon>Desulfitobacterium</taxon>
    </lineage>
</organism>
<sequence length="207" mass="22180">MMLTAVSANENSEPESKEEQLMNLFKDIQPKILIPAVLVVAAVCMLLYSKGGGSAPVVPMNQAVENRDTVEVTRIGTLEKEMEKKLVQNLQQMSGVGSVQVSVTLSSSLRSDYATNGSVTKKTTKESDKSGGTRESTEVTENNQLVMPNGASQPVIVMEERPNVAGVLIIAEGASDPNVRENIHNAVRTLLDISSDKINVQPMGGVL</sequence>
<dbReference type="eggNOG" id="ENOG50330Z5">
    <property type="taxonomic scope" value="Bacteria"/>
</dbReference>
<dbReference type="EMBL" id="AP008230">
    <property type="protein sequence ID" value="BAE84158.1"/>
    <property type="molecule type" value="Genomic_DNA"/>
</dbReference>
<evidence type="ECO:0000256" key="1">
    <source>
        <dbReference type="SAM" id="MobiDB-lite"/>
    </source>
</evidence>
<dbReference type="KEGG" id="dsy:DSY2369"/>
<feature type="compositionally biased region" description="Polar residues" evidence="1">
    <location>
        <begin position="139"/>
        <end position="148"/>
    </location>
</feature>
<dbReference type="AlphaFoldDB" id="Q24UY4"/>
<accession>Q24UY4</accession>
<reference evidence="2 3" key="1">
    <citation type="journal article" date="2006" name="J. Bacteriol.">
        <title>Complete genome sequence of the dehalorespiring bacterium Desulfitobacterium hafniense Y51 and comparison with Dehalococcoides ethenogenes 195.</title>
        <authorList>
            <person name="Nonaka H."/>
            <person name="Keresztes G."/>
            <person name="Shinoda Y."/>
            <person name="Ikenaga Y."/>
            <person name="Abe M."/>
            <person name="Naito K."/>
            <person name="Inatomi K."/>
            <person name="Furukawa K."/>
            <person name="Inui M."/>
            <person name="Yukawa H."/>
        </authorList>
    </citation>
    <scope>NUCLEOTIDE SEQUENCE [LARGE SCALE GENOMIC DNA]</scope>
    <source>
        <strain evidence="2 3">Y51</strain>
    </source>
</reference>
<name>Q24UY4_DESHY</name>
<evidence type="ECO:0000313" key="2">
    <source>
        <dbReference type="EMBL" id="BAE84158.1"/>
    </source>
</evidence>
<dbReference type="HOGENOM" id="CLU_071454_1_0_9"/>
<protein>
    <recommendedName>
        <fullName evidence="4">Stage III sporulation protein AG</fullName>
    </recommendedName>
</protein>
<evidence type="ECO:0008006" key="4">
    <source>
        <dbReference type="Google" id="ProtNLM"/>
    </source>
</evidence>
<gene>
    <name evidence="2" type="ordered locus">DSY2369</name>
</gene>
<keyword evidence="3" id="KW-1185">Reference proteome</keyword>